<name>A0A1H9QEB6_9ACTN</name>
<evidence type="ECO:0000313" key="10">
    <source>
        <dbReference type="Proteomes" id="UP000199128"/>
    </source>
</evidence>
<dbReference type="NCBIfam" id="TIGR00431">
    <property type="entry name" value="TruB"/>
    <property type="match status" value="1"/>
</dbReference>
<dbReference type="AlphaFoldDB" id="A0A1H9QEB6"/>
<reference evidence="9" key="2">
    <citation type="submission" date="2016-10" db="EMBL/GenBank/DDBJ databases">
        <authorList>
            <person name="de Groot N.N."/>
        </authorList>
    </citation>
    <scope>NUCLEOTIDE SEQUENCE [LARGE SCALE GENOMIC DNA]</scope>
    <source>
        <strain evidence="9">KHGC19</strain>
    </source>
</reference>
<dbReference type="GO" id="GO:0003723">
    <property type="term" value="F:RNA binding"/>
    <property type="evidence" value="ECO:0007669"/>
    <property type="project" value="InterPro"/>
</dbReference>
<dbReference type="PANTHER" id="PTHR13767">
    <property type="entry name" value="TRNA-PSEUDOURIDINE SYNTHASE"/>
    <property type="match status" value="1"/>
</dbReference>
<evidence type="ECO:0000259" key="6">
    <source>
        <dbReference type="Pfam" id="PF01509"/>
    </source>
</evidence>
<dbReference type="RefSeq" id="WP_078687597.1">
    <property type="nucleotide sequence ID" value="NZ_FNWT01000015.1"/>
</dbReference>
<comment type="similarity">
    <text evidence="2 5">Belongs to the pseudouridine synthase TruB family. Type 1 subfamily.</text>
</comment>
<evidence type="ECO:0000256" key="3">
    <source>
        <dbReference type="ARBA" id="ARBA00022694"/>
    </source>
</evidence>
<dbReference type="HAMAP" id="MF_01080">
    <property type="entry name" value="TruB_bact"/>
    <property type="match status" value="1"/>
</dbReference>
<comment type="catalytic activity">
    <reaction evidence="1 5">
        <text>uridine(55) in tRNA = pseudouridine(55) in tRNA</text>
        <dbReference type="Rhea" id="RHEA:42532"/>
        <dbReference type="Rhea" id="RHEA-COMP:10101"/>
        <dbReference type="Rhea" id="RHEA-COMP:10102"/>
        <dbReference type="ChEBI" id="CHEBI:65314"/>
        <dbReference type="ChEBI" id="CHEBI:65315"/>
        <dbReference type="EC" id="5.4.99.25"/>
    </reaction>
</comment>
<dbReference type="Pfam" id="PF16198">
    <property type="entry name" value="TruB_C_2"/>
    <property type="match status" value="1"/>
</dbReference>
<evidence type="ECO:0000313" key="9">
    <source>
        <dbReference type="EMBL" id="SER58153.1"/>
    </source>
</evidence>
<dbReference type="InterPro" id="IPR020103">
    <property type="entry name" value="PsdUridine_synth_cat_dom_sf"/>
</dbReference>
<evidence type="ECO:0000313" key="8">
    <source>
        <dbReference type="EMBL" id="SEH70542.1"/>
    </source>
</evidence>
<keyword evidence="11" id="KW-1185">Reference proteome</keyword>
<evidence type="ECO:0000313" key="11">
    <source>
        <dbReference type="Proteomes" id="UP000199135"/>
    </source>
</evidence>
<feature type="active site" description="Nucleophile" evidence="5">
    <location>
        <position position="45"/>
    </location>
</feature>
<proteinExistence type="inferred from homology"/>
<dbReference type="Pfam" id="PF01509">
    <property type="entry name" value="TruB_N"/>
    <property type="match status" value="1"/>
</dbReference>
<keyword evidence="4 5" id="KW-0413">Isomerase</keyword>
<keyword evidence="3 5" id="KW-0819">tRNA processing</keyword>
<evidence type="ECO:0000256" key="1">
    <source>
        <dbReference type="ARBA" id="ARBA00000385"/>
    </source>
</evidence>
<accession>A0A1H9QEB6</accession>
<feature type="domain" description="Pseudouridine synthase II N-terminal" evidence="6">
    <location>
        <begin position="30"/>
        <end position="182"/>
    </location>
</feature>
<dbReference type="PANTHER" id="PTHR13767:SF2">
    <property type="entry name" value="PSEUDOURIDYLATE SYNTHASE TRUB1"/>
    <property type="match status" value="1"/>
</dbReference>
<evidence type="ECO:0000259" key="7">
    <source>
        <dbReference type="Pfam" id="PF16198"/>
    </source>
</evidence>
<dbReference type="InterPro" id="IPR014780">
    <property type="entry name" value="tRNA_psdUridine_synth_TruB"/>
</dbReference>
<reference evidence="10 11" key="1">
    <citation type="submission" date="2016-10" db="EMBL/GenBank/DDBJ databases">
        <authorList>
            <person name="Varghese N."/>
            <person name="Submissions S."/>
        </authorList>
    </citation>
    <scope>NUCLEOTIDE SEQUENCE [LARGE SCALE GENOMIC DNA]</scope>
    <source>
        <strain evidence="10">KHGC19</strain>
        <strain evidence="8 11">WCP15</strain>
    </source>
</reference>
<evidence type="ECO:0000256" key="4">
    <source>
        <dbReference type="ARBA" id="ARBA00023235"/>
    </source>
</evidence>
<protein>
    <recommendedName>
        <fullName evidence="5">tRNA pseudouridine synthase B</fullName>
        <ecNumber evidence="5">5.4.99.25</ecNumber>
    </recommendedName>
    <alternativeName>
        <fullName evidence="5">tRNA pseudouridine(55) synthase</fullName>
        <shortName evidence="5">Psi55 synthase</shortName>
    </alternativeName>
    <alternativeName>
        <fullName evidence="5">tRNA pseudouridylate synthase</fullName>
    </alternativeName>
    <alternativeName>
        <fullName evidence="5">tRNA-uridine isomerase</fullName>
    </alternativeName>
</protein>
<gene>
    <name evidence="5" type="primary">truB</name>
    <name evidence="9" type="ORF">SAMN05216446_1392</name>
    <name evidence="8" type="ORF">SAMN05216447_11517</name>
</gene>
<dbReference type="InterPro" id="IPR032819">
    <property type="entry name" value="TruB_C"/>
</dbReference>
<dbReference type="EC" id="5.4.99.25" evidence="5"/>
<sequence>MKRGLSGINCLLAVDKPLGMSSHDVVNKVRRALGERRVGHAGTLDPAASGVLVVGVGQGTRLMGNLTLDTKSYLAQVEFGFETSTDDAEGEPVARAEVSDELHDLGYARRVVSGLVGEHDQIPPAYSAISVDGKRAYARARSGEEVVLPSRHVSVLEADCLSCGGDPLVWTCAFTVSKGTYIRSIARDLGRQLGTAAHLRGLRRTASGSIDIGCCLTLEQVAELGPGRIVTRALDPLACLGIVSQELGKRTLADAMCGKSIPNRSGAAEGERVGLVSDGKLMGIWHVVGSSLRCDANFPSGVSGVVL</sequence>
<evidence type="ECO:0000256" key="5">
    <source>
        <dbReference type="HAMAP-Rule" id="MF_01080"/>
    </source>
</evidence>
<dbReference type="SUPFAM" id="SSF55120">
    <property type="entry name" value="Pseudouridine synthase"/>
    <property type="match status" value="1"/>
</dbReference>
<dbReference type="Proteomes" id="UP000199135">
    <property type="component" value="Unassembled WGS sequence"/>
</dbReference>
<organism evidence="9 10">
    <name type="scientific">Parafannyhessea umbonata</name>
    <dbReference type="NCBI Taxonomy" id="604330"/>
    <lineage>
        <taxon>Bacteria</taxon>
        <taxon>Bacillati</taxon>
        <taxon>Actinomycetota</taxon>
        <taxon>Coriobacteriia</taxon>
        <taxon>Coriobacteriales</taxon>
        <taxon>Atopobiaceae</taxon>
        <taxon>Parafannyhessea</taxon>
    </lineage>
</organism>
<evidence type="ECO:0000256" key="2">
    <source>
        <dbReference type="ARBA" id="ARBA00005642"/>
    </source>
</evidence>
<feature type="domain" description="tRNA pseudouridylate synthase B C-terminal" evidence="7">
    <location>
        <begin position="183"/>
        <end position="223"/>
    </location>
</feature>
<dbReference type="Gene3D" id="3.30.2350.10">
    <property type="entry name" value="Pseudouridine synthase"/>
    <property type="match status" value="1"/>
</dbReference>
<dbReference type="GO" id="GO:0160148">
    <property type="term" value="F:tRNA pseudouridine(55) synthase activity"/>
    <property type="evidence" value="ECO:0007669"/>
    <property type="project" value="UniProtKB-EC"/>
</dbReference>
<comment type="function">
    <text evidence="5">Responsible for synthesis of pseudouridine from uracil-55 in the psi GC loop of transfer RNAs.</text>
</comment>
<dbReference type="EMBL" id="FNWT01000015">
    <property type="protein sequence ID" value="SEH70542.1"/>
    <property type="molecule type" value="Genomic_DNA"/>
</dbReference>
<dbReference type="GO" id="GO:0031119">
    <property type="term" value="P:tRNA pseudouridine synthesis"/>
    <property type="evidence" value="ECO:0007669"/>
    <property type="project" value="UniProtKB-UniRule"/>
</dbReference>
<dbReference type="InterPro" id="IPR002501">
    <property type="entry name" value="PsdUridine_synth_N"/>
</dbReference>
<dbReference type="GO" id="GO:1990481">
    <property type="term" value="P:mRNA pseudouridine synthesis"/>
    <property type="evidence" value="ECO:0007669"/>
    <property type="project" value="TreeGrafter"/>
</dbReference>
<dbReference type="Proteomes" id="UP000199128">
    <property type="component" value="Unassembled WGS sequence"/>
</dbReference>
<dbReference type="EMBL" id="FOGP01000005">
    <property type="protein sequence ID" value="SER58153.1"/>
    <property type="molecule type" value="Genomic_DNA"/>
</dbReference>